<dbReference type="Proteomes" id="UP000050437">
    <property type="component" value="Unassembled WGS sequence"/>
</dbReference>
<reference evidence="1 2" key="1">
    <citation type="submission" date="2015-10" db="EMBL/GenBank/DDBJ databases">
        <title>Pseudomonas putida clinical strains.</title>
        <authorList>
            <person name="Molina L."/>
            <person name="Udaondo Z."/>
        </authorList>
    </citation>
    <scope>NUCLEOTIDE SEQUENCE [LARGE SCALE GENOMIC DNA]</scope>
    <source>
        <strain evidence="1 2">HB13667</strain>
    </source>
</reference>
<evidence type="ECO:0000313" key="1">
    <source>
        <dbReference type="EMBL" id="KPM67568.1"/>
    </source>
</evidence>
<name>A0A0P7DAY3_PSEPU</name>
<dbReference type="EMBL" id="LKKS01000033">
    <property type="protein sequence ID" value="KPM67568.1"/>
    <property type="molecule type" value="Genomic_DNA"/>
</dbReference>
<dbReference type="RefSeq" id="WP_054572242.1">
    <property type="nucleotide sequence ID" value="NZ_LKKS01000033.1"/>
</dbReference>
<evidence type="ECO:0000313" key="2">
    <source>
        <dbReference type="Proteomes" id="UP000050437"/>
    </source>
</evidence>
<comment type="caution">
    <text evidence="1">The sequence shown here is derived from an EMBL/GenBank/DDBJ whole genome shotgun (WGS) entry which is preliminary data.</text>
</comment>
<protein>
    <submittedName>
        <fullName evidence="1">Uncharacterized protein</fullName>
    </submittedName>
</protein>
<proteinExistence type="predicted"/>
<gene>
    <name evidence="1" type="ORF">HB13667_05855</name>
</gene>
<organism evidence="1 2">
    <name type="scientific">Pseudomonas putida</name>
    <name type="common">Arthrobacter siderocapsulatus</name>
    <dbReference type="NCBI Taxonomy" id="303"/>
    <lineage>
        <taxon>Bacteria</taxon>
        <taxon>Pseudomonadati</taxon>
        <taxon>Pseudomonadota</taxon>
        <taxon>Gammaproteobacteria</taxon>
        <taxon>Pseudomonadales</taxon>
        <taxon>Pseudomonadaceae</taxon>
        <taxon>Pseudomonas</taxon>
    </lineage>
</organism>
<accession>A0A0P7DAY3</accession>
<dbReference type="AlphaFoldDB" id="A0A0P7DAY3"/>
<sequence length="518" mass="57644">MDNAQKLAILPMWVIDRIKEEMRLSPAAWQVIIAAVERAEVPQTLPCEVRLPPGTVIGKGVPVSTLMLAIAQRERYPVHAQSFAEQHQGEPVCWVNDQQLLLCSKSPRVDEPENPMTHNLPRNIAGSALQGEYCNTPLFRNTDTAEVVALRGAYLRAGEREHELRTELAQLRAALKFYADRDHYSTDDGLNWDSCSGEPANILWHESEPWFIEDGSIARAALAISAQRGLPDCATCNGEGAVGNILDTVPCPDCAAAPPAEPDDLTDLATWKRRAIEAESKLRTYDPQVVELGEQAMQSLLANHKPSELVLTKCRLCDQLQADLTARDQRIDTLVDDLDQAQYDKDAWKNHEESLWVQVFHGEGDDPFISAVSGAICMEELTLIQEDIVTGAEDLLENGPGFYVFRCCHYEAHYDNVGMTEPAHWELNFESYDRFPWADEAEAMVKAAKEAELIDIDDLFETPDCCFCCDTGHIIVDDTQPEYITTPCTECEKGKQIEATATTPGEQVAALMESRGEP</sequence>